<dbReference type="RefSeq" id="WP_309942667.1">
    <property type="nucleotide sequence ID" value="NZ_AP025308.1"/>
</dbReference>
<comment type="caution">
    <text evidence="3">The sequence shown here is derived from an EMBL/GenBank/DDBJ whole genome shotgun (WGS) entry which is preliminary data.</text>
</comment>
<keyword evidence="4" id="KW-1185">Reference proteome</keyword>
<dbReference type="SUPFAM" id="SSF56925">
    <property type="entry name" value="OMPA-like"/>
    <property type="match status" value="1"/>
</dbReference>
<feature type="domain" description="Outer membrane protein beta-barrel" evidence="2">
    <location>
        <begin position="20"/>
        <end position="190"/>
    </location>
</feature>
<dbReference type="InterPro" id="IPR011250">
    <property type="entry name" value="OMP/PagP_B-barrel"/>
</dbReference>
<evidence type="ECO:0000313" key="4">
    <source>
        <dbReference type="Proteomes" id="UP001185092"/>
    </source>
</evidence>
<feature type="chain" id="PRO_5042030070" description="Outer membrane protein beta-barrel domain-containing protein" evidence="1">
    <location>
        <begin position="20"/>
        <end position="212"/>
    </location>
</feature>
<dbReference type="Proteomes" id="UP001185092">
    <property type="component" value="Unassembled WGS sequence"/>
</dbReference>
<organism evidence="3 4">
    <name type="scientific">Aureibacter tunicatorum</name>
    <dbReference type="NCBI Taxonomy" id="866807"/>
    <lineage>
        <taxon>Bacteria</taxon>
        <taxon>Pseudomonadati</taxon>
        <taxon>Bacteroidota</taxon>
        <taxon>Cytophagia</taxon>
        <taxon>Cytophagales</taxon>
        <taxon>Persicobacteraceae</taxon>
        <taxon>Aureibacter</taxon>
    </lineage>
</organism>
<dbReference type="Gene3D" id="2.40.160.20">
    <property type="match status" value="1"/>
</dbReference>
<gene>
    <name evidence="3" type="ORF">HNQ88_004766</name>
</gene>
<proteinExistence type="predicted"/>
<dbReference type="InterPro" id="IPR025665">
    <property type="entry name" value="Beta-barrel_OMP_2"/>
</dbReference>
<sequence length="212" mass="23808">MKKILLAFLMILTVQIASAQIRYGVKASANYSAIISEGLPVTDRIWEWGYDVGIMGEYEFVHQFRIQAEASFALYTSALEFNIPLSNTDVNKTRSHFELYYVNIPVVAKYYVLKNFNVFLGPQLMVKLDAISYNESTLYVNGQKVSETNTSSNVSRDINAVDFGAVGGIGYDLPNSGLGFNARYYIGFIDQHKNDDIKFHNTNVSVGASYKF</sequence>
<feature type="signal peptide" evidence="1">
    <location>
        <begin position="1"/>
        <end position="19"/>
    </location>
</feature>
<dbReference type="EMBL" id="JAVDQD010000010">
    <property type="protein sequence ID" value="MDR6241679.1"/>
    <property type="molecule type" value="Genomic_DNA"/>
</dbReference>
<dbReference type="AlphaFoldDB" id="A0AAE3XTF2"/>
<evidence type="ECO:0000256" key="1">
    <source>
        <dbReference type="SAM" id="SignalP"/>
    </source>
</evidence>
<evidence type="ECO:0000313" key="3">
    <source>
        <dbReference type="EMBL" id="MDR6241679.1"/>
    </source>
</evidence>
<protein>
    <recommendedName>
        <fullName evidence="2">Outer membrane protein beta-barrel domain-containing protein</fullName>
    </recommendedName>
</protein>
<keyword evidence="1" id="KW-0732">Signal</keyword>
<accession>A0AAE3XTF2</accession>
<reference evidence="3" key="1">
    <citation type="submission" date="2023-07" db="EMBL/GenBank/DDBJ databases">
        <title>Genomic Encyclopedia of Type Strains, Phase IV (KMG-IV): sequencing the most valuable type-strain genomes for metagenomic binning, comparative biology and taxonomic classification.</title>
        <authorList>
            <person name="Goeker M."/>
        </authorList>
    </citation>
    <scope>NUCLEOTIDE SEQUENCE</scope>
    <source>
        <strain evidence="3">DSM 26174</strain>
    </source>
</reference>
<name>A0AAE3XTF2_9BACT</name>
<dbReference type="Pfam" id="PF13568">
    <property type="entry name" value="OMP_b-brl_2"/>
    <property type="match status" value="1"/>
</dbReference>
<evidence type="ECO:0000259" key="2">
    <source>
        <dbReference type="Pfam" id="PF13568"/>
    </source>
</evidence>